<accession>A0A1Y1S8J4</accession>
<keyword evidence="2" id="KW-1185">Reference proteome</keyword>
<sequence>MQIVQGLKNMIKAKYNCKMVLKFTMEFKASATDNNLMNQELSDVIEEILDCGDLIKAKKERLLELKQYHSEITTKIKEKSNVKYFTSNPNEISG</sequence>
<dbReference type="VEuPathDB" id="MicrosporidiaDB:ECANGB1_783"/>
<name>A0A1Y1S8J4_9MICR</name>
<organism evidence="1 2">
    <name type="scientific">Enterospora canceri</name>
    <dbReference type="NCBI Taxonomy" id="1081671"/>
    <lineage>
        <taxon>Eukaryota</taxon>
        <taxon>Fungi</taxon>
        <taxon>Fungi incertae sedis</taxon>
        <taxon>Microsporidia</taxon>
        <taxon>Enterocytozoonidae</taxon>
        <taxon>Enterospora</taxon>
    </lineage>
</organism>
<protein>
    <submittedName>
        <fullName evidence="1">Uncharacterized protein</fullName>
    </submittedName>
</protein>
<comment type="caution">
    <text evidence="1">The sequence shown here is derived from an EMBL/GenBank/DDBJ whole genome shotgun (WGS) entry which is preliminary data.</text>
</comment>
<evidence type="ECO:0000313" key="1">
    <source>
        <dbReference type="EMBL" id="ORD94375.1"/>
    </source>
</evidence>
<dbReference type="EMBL" id="LWDP01000022">
    <property type="protein sequence ID" value="ORD94375.1"/>
    <property type="molecule type" value="Genomic_DNA"/>
</dbReference>
<dbReference type="Proteomes" id="UP000192639">
    <property type="component" value="Unassembled WGS sequence"/>
</dbReference>
<proteinExistence type="predicted"/>
<reference evidence="1 2" key="1">
    <citation type="journal article" date="2017" name="Environ. Microbiol.">
        <title>Decay of the glycolytic pathway and adaptation to intranuclear parasitism within Enterocytozoonidae microsporidia.</title>
        <authorList>
            <person name="Wiredu Boakye D."/>
            <person name="Jaroenlak P."/>
            <person name="Prachumwat A."/>
            <person name="Williams T.A."/>
            <person name="Bateman K.S."/>
            <person name="Itsathitphaisarn O."/>
            <person name="Sritunyalucksana K."/>
            <person name="Paszkiewicz K.H."/>
            <person name="Moore K.A."/>
            <person name="Stentiford G.D."/>
            <person name="Williams B.A."/>
        </authorList>
    </citation>
    <scope>NUCLEOTIDE SEQUENCE [LARGE SCALE GENOMIC DNA]</scope>
    <source>
        <strain evidence="1 2">GB1</strain>
    </source>
</reference>
<gene>
    <name evidence="1" type="ORF">ECANGB1_783</name>
</gene>
<evidence type="ECO:0000313" key="2">
    <source>
        <dbReference type="Proteomes" id="UP000192639"/>
    </source>
</evidence>
<dbReference type="AlphaFoldDB" id="A0A1Y1S8J4"/>